<dbReference type="InterPro" id="IPR029068">
    <property type="entry name" value="Glyas_Bleomycin-R_OHBP_Dase"/>
</dbReference>
<dbReference type="InterPro" id="IPR004360">
    <property type="entry name" value="Glyas_Fos-R_dOase_dom"/>
</dbReference>
<dbReference type="Gene3D" id="3.30.720.120">
    <property type="match status" value="1"/>
</dbReference>
<evidence type="ECO:0000313" key="3">
    <source>
        <dbReference type="Proteomes" id="UP000002207"/>
    </source>
</evidence>
<protein>
    <submittedName>
        <fullName evidence="2">Glyoxalase family protein</fullName>
    </submittedName>
</protein>
<name>C1F9E3_ACIC5</name>
<dbReference type="Gene3D" id="3.30.720.110">
    <property type="match status" value="1"/>
</dbReference>
<dbReference type="RefSeq" id="WP_012680698.1">
    <property type="nucleotide sequence ID" value="NC_012483.1"/>
</dbReference>
<accession>C1F9E3</accession>
<dbReference type="Pfam" id="PF00903">
    <property type="entry name" value="Glyoxalase"/>
    <property type="match status" value="1"/>
</dbReference>
<dbReference type="InterPro" id="IPR037523">
    <property type="entry name" value="VOC_core"/>
</dbReference>
<dbReference type="STRING" id="240015.ACP_0297"/>
<dbReference type="CDD" id="cd07246">
    <property type="entry name" value="VOC_like"/>
    <property type="match status" value="1"/>
</dbReference>
<dbReference type="KEGG" id="aca:ACP_0297"/>
<dbReference type="PROSITE" id="PS51819">
    <property type="entry name" value="VOC"/>
    <property type="match status" value="1"/>
</dbReference>
<dbReference type="eggNOG" id="COG2764">
    <property type="taxonomic scope" value="Bacteria"/>
</dbReference>
<feature type="domain" description="VOC" evidence="1">
    <location>
        <begin position="9"/>
        <end position="134"/>
    </location>
</feature>
<dbReference type="EMBL" id="CP001472">
    <property type="protein sequence ID" value="ACO33036.1"/>
    <property type="molecule type" value="Genomic_DNA"/>
</dbReference>
<keyword evidence="3" id="KW-1185">Reference proteome</keyword>
<dbReference type="Proteomes" id="UP000002207">
    <property type="component" value="Chromosome"/>
</dbReference>
<reference evidence="2 3" key="1">
    <citation type="journal article" date="2009" name="Appl. Environ. Microbiol.">
        <title>Three genomes from the phylum Acidobacteria provide insight into the lifestyles of these microorganisms in soils.</title>
        <authorList>
            <person name="Ward N.L."/>
            <person name="Challacombe J.F."/>
            <person name="Janssen P.H."/>
            <person name="Henrissat B."/>
            <person name="Coutinho P.M."/>
            <person name="Wu M."/>
            <person name="Xie G."/>
            <person name="Haft D.H."/>
            <person name="Sait M."/>
            <person name="Badger J."/>
            <person name="Barabote R.D."/>
            <person name="Bradley B."/>
            <person name="Brettin T.S."/>
            <person name="Brinkac L.M."/>
            <person name="Bruce D."/>
            <person name="Creasy T."/>
            <person name="Daugherty S.C."/>
            <person name="Davidsen T.M."/>
            <person name="DeBoy R.T."/>
            <person name="Detter J.C."/>
            <person name="Dodson R.J."/>
            <person name="Durkin A.S."/>
            <person name="Ganapathy A."/>
            <person name="Gwinn-Giglio M."/>
            <person name="Han C.S."/>
            <person name="Khouri H."/>
            <person name="Kiss H."/>
            <person name="Kothari S.P."/>
            <person name="Madupu R."/>
            <person name="Nelson K.E."/>
            <person name="Nelson W.C."/>
            <person name="Paulsen I."/>
            <person name="Penn K."/>
            <person name="Ren Q."/>
            <person name="Rosovitz M.J."/>
            <person name="Selengut J.D."/>
            <person name="Shrivastava S."/>
            <person name="Sullivan S.A."/>
            <person name="Tapia R."/>
            <person name="Thompson L.S."/>
            <person name="Watkins K.L."/>
            <person name="Yang Q."/>
            <person name="Yu C."/>
            <person name="Zafar N."/>
            <person name="Zhou L."/>
            <person name="Kuske C.R."/>
        </authorList>
    </citation>
    <scope>NUCLEOTIDE SEQUENCE [LARGE SCALE GENOMIC DNA]</scope>
    <source>
        <strain evidence="3">ATCC 51196 / DSM 11244 / BCRC 80197 / JCM 7670 / NBRC 15755 / NCIMB 13165 / 161</strain>
    </source>
</reference>
<dbReference type="PANTHER" id="PTHR34109:SF1">
    <property type="entry name" value="VOC DOMAIN-CONTAINING PROTEIN"/>
    <property type="match status" value="1"/>
</dbReference>
<sequence>MPVQAIPDGYRSIQPYLMFEDTRKAIAFYERAFGARTRLCMKTPEGRISHAEIEIGGSVLMMADENPAIEAWAIAHFGGSPVSFQMYTEDCDALYLQALRLGAVSLREPADQPYGDRMAGVQDPFGYRWYLSTHFRDLSREELESLS</sequence>
<dbReference type="PANTHER" id="PTHR34109">
    <property type="entry name" value="BNAUNNG04460D PROTEIN-RELATED"/>
    <property type="match status" value="1"/>
</dbReference>
<dbReference type="InParanoid" id="C1F9E3"/>
<dbReference type="OrthoDB" id="9795306at2"/>
<gene>
    <name evidence="2" type="ordered locus">ACP_0297</name>
</gene>
<proteinExistence type="predicted"/>
<evidence type="ECO:0000313" key="2">
    <source>
        <dbReference type="EMBL" id="ACO33036.1"/>
    </source>
</evidence>
<dbReference type="AlphaFoldDB" id="C1F9E3"/>
<dbReference type="SUPFAM" id="SSF54593">
    <property type="entry name" value="Glyoxalase/Bleomycin resistance protein/Dihydroxybiphenyl dioxygenase"/>
    <property type="match status" value="1"/>
</dbReference>
<evidence type="ECO:0000259" key="1">
    <source>
        <dbReference type="PROSITE" id="PS51819"/>
    </source>
</evidence>
<organism evidence="2 3">
    <name type="scientific">Acidobacterium capsulatum (strain ATCC 51196 / DSM 11244 / BCRC 80197 / JCM 7670 / NBRC 15755 / NCIMB 13165 / 161)</name>
    <dbReference type="NCBI Taxonomy" id="240015"/>
    <lineage>
        <taxon>Bacteria</taxon>
        <taxon>Pseudomonadati</taxon>
        <taxon>Acidobacteriota</taxon>
        <taxon>Terriglobia</taxon>
        <taxon>Terriglobales</taxon>
        <taxon>Acidobacteriaceae</taxon>
        <taxon>Acidobacterium</taxon>
    </lineage>
</organism>
<dbReference type="HOGENOM" id="CLU_046006_11_2_0"/>